<name>A0ABP5V3N3_9ACTN</name>
<sequence>MRGPRTAPRPAVRARRATITAFTVLAATLPTTAAATGSREIDTALPYVCSLPSGRHSATVRISAVFPGRAAAGEAVRPSDVSTSVEFPAQAVADLKEMGAAGVRPATRLGIGVAQNGATAEATWRGSAQPVALPPSGPLTLTTTGDVPSVTGRSTGELTFSAGDLVVDLEPAAADGAATGSAALTVDCALADHAADAGRLAAVPVGPEAAGGTDAPSGTPSASPSSGTPEEGDGRPEGRRRDRAPKVAGTAPGAPGAARDVPPCKYDEQYPAGPMSLNAYITGYSNVRKLKGAVLIPPFCTLIEQGEPQFEFYPDFSGATITQHSGGDLHYRGRKQTPPFEATFLTFGFTPTTATMVLEQTGPLTIDSAGSTDFVFTSTDTYVRVPLVLRVTSLKVNGTPLDVGPDCRTEKPLSSPEPDPGKHPGDHLVLHGRGEQNLGEPATGYLLLSGGPLTGEVTIPAFTGCGADGEDLDRLLTASVSGPGNYVKQIQGQTCFAAAEEVNPDECTPDRQPLKIPVPER</sequence>
<evidence type="ECO:0000313" key="5">
    <source>
        <dbReference type="Proteomes" id="UP001500058"/>
    </source>
</evidence>
<feature type="compositionally biased region" description="Low complexity" evidence="1">
    <location>
        <begin position="246"/>
        <end position="258"/>
    </location>
</feature>
<evidence type="ECO:0000313" key="4">
    <source>
        <dbReference type="EMBL" id="GAA2393316.1"/>
    </source>
</evidence>
<dbReference type="Pfam" id="PF20611">
    <property type="entry name" value="DUF6801"/>
    <property type="match status" value="1"/>
</dbReference>
<evidence type="ECO:0000256" key="1">
    <source>
        <dbReference type="SAM" id="MobiDB-lite"/>
    </source>
</evidence>
<protein>
    <recommendedName>
        <fullName evidence="3">DUF6801 domain-containing protein</fullName>
    </recommendedName>
</protein>
<accession>A0ABP5V3N3</accession>
<gene>
    <name evidence="4" type="ORF">GCM10010420_17720</name>
</gene>
<reference evidence="5" key="1">
    <citation type="journal article" date="2019" name="Int. J. Syst. Evol. Microbiol.">
        <title>The Global Catalogue of Microorganisms (GCM) 10K type strain sequencing project: providing services to taxonomists for standard genome sequencing and annotation.</title>
        <authorList>
            <consortium name="The Broad Institute Genomics Platform"/>
            <consortium name="The Broad Institute Genome Sequencing Center for Infectious Disease"/>
            <person name="Wu L."/>
            <person name="Ma J."/>
        </authorList>
    </citation>
    <scope>NUCLEOTIDE SEQUENCE [LARGE SCALE GENOMIC DNA]</scope>
    <source>
        <strain evidence="5">JCM 6921</strain>
    </source>
</reference>
<dbReference type="EMBL" id="BAAATJ010000005">
    <property type="protein sequence ID" value="GAA2393316.1"/>
    <property type="molecule type" value="Genomic_DNA"/>
</dbReference>
<keyword evidence="5" id="KW-1185">Reference proteome</keyword>
<keyword evidence="2" id="KW-0732">Signal</keyword>
<comment type="caution">
    <text evidence="4">The sequence shown here is derived from an EMBL/GenBank/DDBJ whole genome shotgun (WGS) entry which is preliminary data.</text>
</comment>
<feature type="region of interest" description="Disordered" evidence="1">
    <location>
        <begin position="400"/>
        <end position="435"/>
    </location>
</feature>
<feature type="signal peptide" evidence="2">
    <location>
        <begin position="1"/>
        <end position="33"/>
    </location>
</feature>
<feature type="region of interest" description="Disordered" evidence="1">
    <location>
        <begin position="205"/>
        <end position="263"/>
    </location>
</feature>
<dbReference type="InterPro" id="IPR046542">
    <property type="entry name" value="DUF6801"/>
</dbReference>
<organism evidence="4 5">
    <name type="scientific">Streptomyces glaucosporus</name>
    <dbReference type="NCBI Taxonomy" id="284044"/>
    <lineage>
        <taxon>Bacteria</taxon>
        <taxon>Bacillati</taxon>
        <taxon>Actinomycetota</taxon>
        <taxon>Actinomycetes</taxon>
        <taxon>Kitasatosporales</taxon>
        <taxon>Streptomycetaceae</taxon>
        <taxon>Streptomyces</taxon>
    </lineage>
</organism>
<proteinExistence type="predicted"/>
<feature type="compositionally biased region" description="Low complexity" evidence="1">
    <location>
        <begin position="205"/>
        <end position="229"/>
    </location>
</feature>
<feature type="chain" id="PRO_5046965950" description="DUF6801 domain-containing protein" evidence="2">
    <location>
        <begin position="34"/>
        <end position="521"/>
    </location>
</feature>
<feature type="domain" description="DUF6801" evidence="3">
    <location>
        <begin position="47"/>
        <end position="196"/>
    </location>
</feature>
<feature type="compositionally biased region" description="Basic and acidic residues" evidence="1">
    <location>
        <begin position="419"/>
        <end position="434"/>
    </location>
</feature>
<evidence type="ECO:0000256" key="2">
    <source>
        <dbReference type="SAM" id="SignalP"/>
    </source>
</evidence>
<dbReference type="Proteomes" id="UP001500058">
    <property type="component" value="Unassembled WGS sequence"/>
</dbReference>
<dbReference type="RefSeq" id="WP_344630321.1">
    <property type="nucleotide sequence ID" value="NZ_BAAATJ010000005.1"/>
</dbReference>
<evidence type="ECO:0000259" key="3">
    <source>
        <dbReference type="Pfam" id="PF20611"/>
    </source>
</evidence>